<evidence type="ECO:0000256" key="2">
    <source>
        <dbReference type="ARBA" id="ARBA00022475"/>
    </source>
</evidence>
<dbReference type="PANTHER" id="PTHR42643">
    <property type="entry name" value="IONOTROPIC RECEPTOR 20A-RELATED"/>
    <property type="match status" value="1"/>
</dbReference>
<feature type="transmembrane region" description="Helical" evidence="8">
    <location>
        <begin position="303"/>
        <end position="323"/>
    </location>
</feature>
<dbReference type="Proteomes" id="UP001200034">
    <property type="component" value="Unassembled WGS sequence"/>
</dbReference>
<keyword evidence="9" id="KW-0732">Signal</keyword>
<dbReference type="PANTHER" id="PTHR42643:SF39">
    <property type="entry name" value="IONOTROPIC RECEPTOR 56A-RELATED"/>
    <property type="match status" value="1"/>
</dbReference>
<dbReference type="InterPro" id="IPR052192">
    <property type="entry name" value="Insect_Ionotropic_Sensory_Rcpt"/>
</dbReference>
<keyword evidence="11" id="KW-1185">Reference proteome</keyword>
<feature type="chain" id="PRO_5042243183" evidence="9">
    <location>
        <begin position="21"/>
        <end position="571"/>
    </location>
</feature>
<evidence type="ECO:0000256" key="8">
    <source>
        <dbReference type="SAM" id="Phobius"/>
    </source>
</evidence>
<keyword evidence="3 8" id="KW-0812">Transmembrane</keyword>
<evidence type="ECO:0000256" key="7">
    <source>
        <dbReference type="ARBA" id="ARBA00023180"/>
    </source>
</evidence>
<dbReference type="GO" id="GO:0005886">
    <property type="term" value="C:plasma membrane"/>
    <property type="evidence" value="ECO:0007669"/>
    <property type="project" value="UniProtKB-SubCell"/>
</dbReference>
<proteinExistence type="predicted"/>
<evidence type="ECO:0000256" key="6">
    <source>
        <dbReference type="ARBA" id="ARBA00023170"/>
    </source>
</evidence>
<evidence type="ECO:0000256" key="3">
    <source>
        <dbReference type="ARBA" id="ARBA00022692"/>
    </source>
</evidence>
<keyword evidence="7" id="KW-0325">Glycoprotein</keyword>
<evidence type="ECO:0000313" key="10">
    <source>
        <dbReference type="EMBL" id="KAH8369895.1"/>
    </source>
</evidence>
<keyword evidence="4 8" id="KW-1133">Transmembrane helix</keyword>
<organism evidence="10 11">
    <name type="scientific">Drosophila rubida</name>
    <dbReference type="NCBI Taxonomy" id="30044"/>
    <lineage>
        <taxon>Eukaryota</taxon>
        <taxon>Metazoa</taxon>
        <taxon>Ecdysozoa</taxon>
        <taxon>Arthropoda</taxon>
        <taxon>Hexapoda</taxon>
        <taxon>Insecta</taxon>
        <taxon>Pterygota</taxon>
        <taxon>Neoptera</taxon>
        <taxon>Endopterygota</taxon>
        <taxon>Diptera</taxon>
        <taxon>Brachycera</taxon>
        <taxon>Muscomorpha</taxon>
        <taxon>Ephydroidea</taxon>
        <taxon>Drosophilidae</taxon>
        <taxon>Drosophila</taxon>
    </lineage>
</organism>
<comment type="caution">
    <text evidence="10">The sequence shown here is derived from an EMBL/GenBank/DDBJ whole genome shotgun (WGS) entry which is preliminary data.</text>
</comment>
<evidence type="ECO:0000313" key="11">
    <source>
        <dbReference type="Proteomes" id="UP001200034"/>
    </source>
</evidence>
<accession>A0AAD4JXU2</accession>
<protein>
    <submittedName>
        <fullName evidence="10">Uncharacterized protein</fullName>
    </submittedName>
</protein>
<feature type="transmembrane region" description="Helical" evidence="8">
    <location>
        <begin position="329"/>
        <end position="345"/>
    </location>
</feature>
<evidence type="ECO:0000256" key="1">
    <source>
        <dbReference type="ARBA" id="ARBA00004651"/>
    </source>
</evidence>
<comment type="subcellular location">
    <subcellularLocation>
        <location evidence="1">Cell membrane</location>
        <topology evidence="1">Multi-pass membrane protein</topology>
    </subcellularLocation>
</comment>
<feature type="signal peptide" evidence="9">
    <location>
        <begin position="1"/>
        <end position="20"/>
    </location>
</feature>
<sequence length="571" mass="66611">MAPWLTLVLLSSHFIINTEQTSPKWSVTYILQQLNEALNSSLNVFLNFKDVTRDKLDLTLLETPSIQLELSIKSFDSFRILGKFTEKTLIIVKIKDTPIHTGISNFLPHLLKELHELNIVFITDHDPIIWLKDLFVYCFREGFVNSLVIYHHNETTSLYSYNPYPEIREKKISQVDEFLNRRRLLRNLHQFQIRTISFIIEPRMIHYTNRKGKHVHAGYMYNVMLEFIRRHNATLKILTEKHFRGIAHASEVMIPSKEIDFICYPKEPTWNVSNTIALYVLKSKIAVPYAQPLSKFWYFAKPFTRITWLAVLATTAYGTIMLYGSDRSGFGVHLLSIWCHLLFLPQPRISINNWQQFVIHFILILAGFVLTNMYTSVLKSMLTSGLFEPQLNTLDDLEHSPYRLMVNQYYANFYKNQKILSGALIRKYYISSSEQLNTNRANLNTSFMYIAYEDRMDCLLYQQHLLKVPRIKKIPETIMNGLMSLPVAPSLPYLNMLNSYLRRIFETGIFRKMMSDSCRDAIESGICHLMRSEHTGQDCFNLEFYLLAIALWAIGLSVASLCFLLESLTLI</sequence>
<keyword evidence="2" id="KW-1003">Cell membrane</keyword>
<keyword evidence="6" id="KW-0675">Receptor</keyword>
<dbReference type="AlphaFoldDB" id="A0AAD4JXU2"/>
<gene>
    <name evidence="10" type="ORF">KR093_001390</name>
</gene>
<evidence type="ECO:0000256" key="5">
    <source>
        <dbReference type="ARBA" id="ARBA00023136"/>
    </source>
</evidence>
<evidence type="ECO:0000256" key="4">
    <source>
        <dbReference type="ARBA" id="ARBA00022989"/>
    </source>
</evidence>
<name>A0AAD4JXU2_9MUSC</name>
<feature type="transmembrane region" description="Helical" evidence="8">
    <location>
        <begin position="357"/>
        <end position="374"/>
    </location>
</feature>
<evidence type="ECO:0000256" key="9">
    <source>
        <dbReference type="SAM" id="SignalP"/>
    </source>
</evidence>
<feature type="transmembrane region" description="Helical" evidence="8">
    <location>
        <begin position="544"/>
        <end position="565"/>
    </location>
</feature>
<keyword evidence="5 8" id="KW-0472">Membrane</keyword>
<reference evidence="10" key="1">
    <citation type="journal article" date="2021" name="Mol. Ecol. Resour.">
        <title>Phylogenomic analyses of the genus Drosophila reveals genomic signals of climate adaptation.</title>
        <authorList>
            <person name="Li F."/>
            <person name="Rane R.V."/>
            <person name="Luria V."/>
            <person name="Xiong Z."/>
            <person name="Chen J."/>
            <person name="Li Z."/>
            <person name="Catullo R.A."/>
            <person name="Griffin P.C."/>
            <person name="Schiffer M."/>
            <person name="Pearce S."/>
            <person name="Lee S.F."/>
            <person name="McElroy K."/>
            <person name="Stocker A."/>
            <person name="Shirriffs J."/>
            <person name="Cockerell F."/>
            <person name="Coppin C."/>
            <person name="Sgro C.M."/>
            <person name="Karger A."/>
            <person name="Cain J.W."/>
            <person name="Weber J.A."/>
            <person name="Santpere G."/>
            <person name="Kirschner M.W."/>
            <person name="Hoffmann A.A."/>
            <person name="Oakeshott J.G."/>
            <person name="Zhang G."/>
        </authorList>
    </citation>
    <scope>NUCLEOTIDE SEQUENCE</scope>
    <source>
        <strain evidence="10">BGI-SZ-2011g</strain>
    </source>
</reference>
<dbReference type="EMBL" id="JAJJHW010002585">
    <property type="protein sequence ID" value="KAH8369895.1"/>
    <property type="molecule type" value="Genomic_DNA"/>
</dbReference>